<organism evidence="1 2">
    <name type="scientific">Cupriavidus campinensis</name>
    <dbReference type="NCBI Taxonomy" id="151783"/>
    <lineage>
        <taxon>Bacteria</taxon>
        <taxon>Pseudomonadati</taxon>
        <taxon>Pseudomonadota</taxon>
        <taxon>Betaproteobacteria</taxon>
        <taxon>Burkholderiales</taxon>
        <taxon>Burkholderiaceae</taxon>
        <taxon>Cupriavidus</taxon>
    </lineage>
</organism>
<dbReference type="Proteomes" id="UP000318943">
    <property type="component" value="Unassembled WGS sequence"/>
</dbReference>
<evidence type="ECO:0000313" key="2">
    <source>
        <dbReference type="Proteomes" id="UP000318943"/>
    </source>
</evidence>
<proteinExistence type="predicted"/>
<accession>A0ABY3EGK8</accession>
<comment type="caution">
    <text evidence="1">The sequence shown here is derived from an EMBL/GenBank/DDBJ whole genome shotgun (WGS) entry which is preliminary data.</text>
</comment>
<evidence type="ECO:0000313" key="1">
    <source>
        <dbReference type="EMBL" id="TSP10044.1"/>
    </source>
</evidence>
<protein>
    <submittedName>
        <fullName evidence="1">Uncharacterized protein</fullName>
    </submittedName>
</protein>
<gene>
    <name evidence="1" type="ORF">FGG12_24020</name>
</gene>
<reference evidence="1 2" key="1">
    <citation type="submission" date="2019-05" db="EMBL/GenBank/DDBJ databases">
        <title>Whole genome sequence analysis of Cupriavidus campinensis S14E4C strain.</title>
        <authorList>
            <person name="Abbaszade G."/>
            <person name="Szabo A."/>
            <person name="Toumi M."/>
            <person name="Toth E."/>
        </authorList>
    </citation>
    <scope>NUCLEOTIDE SEQUENCE [LARGE SCALE GENOMIC DNA]</scope>
    <source>
        <strain evidence="1 2">S14E4C</strain>
    </source>
</reference>
<dbReference type="RefSeq" id="WP_144201734.1">
    <property type="nucleotide sequence ID" value="NZ_VCIZ01000018.1"/>
</dbReference>
<keyword evidence="2" id="KW-1185">Reference proteome</keyword>
<sequence>MPGFRYRSAGTTTVGVDVLSGEEDGKRRYTYLLKIQGPGQKPKTYGQRTEHDAFDDEEQAYAAGWTEAERMQLRGHF</sequence>
<dbReference type="EMBL" id="VCIZ01000018">
    <property type="protein sequence ID" value="TSP10044.1"/>
    <property type="molecule type" value="Genomic_DNA"/>
</dbReference>
<name>A0ABY3EGK8_9BURK</name>